<gene>
    <name evidence="1" type="primary">Necator_chrX.g25290</name>
    <name evidence="1" type="ORF">RB195_025124</name>
</gene>
<evidence type="ECO:0000313" key="1">
    <source>
        <dbReference type="EMBL" id="KAK6765070.1"/>
    </source>
</evidence>
<evidence type="ECO:0000313" key="2">
    <source>
        <dbReference type="Proteomes" id="UP001303046"/>
    </source>
</evidence>
<dbReference type="PANTHER" id="PTHR47331">
    <property type="entry name" value="PHD-TYPE DOMAIN-CONTAINING PROTEIN"/>
    <property type="match status" value="1"/>
</dbReference>
<dbReference type="EMBL" id="JAVFWL010000006">
    <property type="protein sequence ID" value="KAK6765070.1"/>
    <property type="molecule type" value="Genomic_DNA"/>
</dbReference>
<dbReference type="PANTHER" id="PTHR47331:SF1">
    <property type="entry name" value="GAG-LIKE PROTEIN"/>
    <property type="match status" value="1"/>
</dbReference>
<evidence type="ECO:0008006" key="3">
    <source>
        <dbReference type="Google" id="ProtNLM"/>
    </source>
</evidence>
<name>A0ABR1ER13_NECAM</name>
<protein>
    <recommendedName>
        <fullName evidence="3">HMG box domain-containing protein</fullName>
    </recommendedName>
</protein>
<comment type="caution">
    <text evidence="1">The sequence shown here is derived from an EMBL/GenBank/DDBJ whole genome shotgun (WGS) entry which is preliminary data.</text>
</comment>
<reference evidence="1 2" key="1">
    <citation type="submission" date="2023-08" db="EMBL/GenBank/DDBJ databases">
        <title>A Necator americanus chromosomal reference genome.</title>
        <authorList>
            <person name="Ilik V."/>
            <person name="Petrzelkova K.J."/>
            <person name="Pardy F."/>
            <person name="Fuh T."/>
            <person name="Niatou-Singa F.S."/>
            <person name="Gouil Q."/>
            <person name="Baker L."/>
            <person name="Ritchie M.E."/>
            <person name="Jex A.R."/>
            <person name="Gazzola D."/>
            <person name="Li H."/>
            <person name="Toshio Fujiwara R."/>
            <person name="Zhan B."/>
            <person name="Aroian R.V."/>
            <person name="Pafco B."/>
            <person name="Schwarz E.M."/>
        </authorList>
    </citation>
    <scope>NUCLEOTIDE SEQUENCE [LARGE SCALE GENOMIC DNA]</scope>
    <source>
        <strain evidence="1 2">Aroian</strain>
        <tissue evidence="1">Whole animal</tissue>
    </source>
</reference>
<sequence>MGKVQPDNKKREDRYYAHLPSKNINIPLPDNRAIALRKLVSVWNSLQKDENLLERYNEVFKEQLRQHILEKIPNESTPQVSRVHYIPHHAVLTPHKATTKLRVVF</sequence>
<proteinExistence type="predicted"/>
<dbReference type="Proteomes" id="UP001303046">
    <property type="component" value="Unassembled WGS sequence"/>
</dbReference>
<keyword evidence="2" id="KW-1185">Reference proteome</keyword>
<accession>A0ABR1ER13</accession>
<organism evidence="1 2">
    <name type="scientific">Necator americanus</name>
    <name type="common">Human hookworm</name>
    <dbReference type="NCBI Taxonomy" id="51031"/>
    <lineage>
        <taxon>Eukaryota</taxon>
        <taxon>Metazoa</taxon>
        <taxon>Ecdysozoa</taxon>
        <taxon>Nematoda</taxon>
        <taxon>Chromadorea</taxon>
        <taxon>Rhabditida</taxon>
        <taxon>Rhabditina</taxon>
        <taxon>Rhabditomorpha</taxon>
        <taxon>Strongyloidea</taxon>
        <taxon>Ancylostomatidae</taxon>
        <taxon>Bunostominae</taxon>
        <taxon>Necator</taxon>
    </lineage>
</organism>